<evidence type="ECO:0000313" key="3">
    <source>
        <dbReference type="Proteomes" id="UP000613177"/>
    </source>
</evidence>
<feature type="compositionally biased region" description="Acidic residues" evidence="1">
    <location>
        <begin position="1"/>
        <end position="14"/>
    </location>
</feature>
<keyword evidence="3" id="KW-1185">Reference proteome</keyword>
<gene>
    <name evidence="2" type="ORF">INT48_003178</name>
</gene>
<protein>
    <submittedName>
        <fullName evidence="2">Uncharacterized protein</fullName>
    </submittedName>
</protein>
<reference evidence="2" key="1">
    <citation type="submission" date="2021-01" db="EMBL/GenBank/DDBJ databases">
        <title>Metabolic potential, ecology and presence of endohyphal bacteria is reflected in genomic diversity of Mucoromycotina.</title>
        <authorList>
            <person name="Muszewska A."/>
            <person name="Okrasinska A."/>
            <person name="Steczkiewicz K."/>
            <person name="Drgas O."/>
            <person name="Orlowska M."/>
            <person name="Perlinska-Lenart U."/>
            <person name="Aleksandrzak-Piekarczyk T."/>
            <person name="Szatraj K."/>
            <person name="Zielenkiewicz U."/>
            <person name="Pilsyk S."/>
            <person name="Malc E."/>
            <person name="Mieczkowski P."/>
            <person name="Kruszewska J.S."/>
            <person name="Biernat P."/>
            <person name="Pawlowska J."/>
        </authorList>
    </citation>
    <scope>NUCLEOTIDE SEQUENCE</scope>
    <source>
        <strain evidence="2">WA0000018081</strain>
    </source>
</reference>
<comment type="caution">
    <text evidence="2">The sequence shown here is derived from an EMBL/GenBank/DDBJ whole genome shotgun (WGS) entry which is preliminary data.</text>
</comment>
<proteinExistence type="predicted"/>
<dbReference type="EMBL" id="JAEPRE010000078">
    <property type="protein sequence ID" value="KAG2233472.1"/>
    <property type="molecule type" value="Genomic_DNA"/>
</dbReference>
<dbReference type="Proteomes" id="UP000613177">
    <property type="component" value="Unassembled WGS sequence"/>
</dbReference>
<name>A0A8H7SSG0_9FUNG</name>
<evidence type="ECO:0000313" key="2">
    <source>
        <dbReference type="EMBL" id="KAG2233472.1"/>
    </source>
</evidence>
<accession>A0A8H7SSG0</accession>
<sequence>MTDPSEEDPSEDNQESARKIRRKGKDNINKNKSTLQVSYFTYLSRKRYFARRQRANAEMVNIFVNGALEDAVFPTSMKRTIPGLARRLVAVLKKAEDEGLLVTVSVTEYMISKAIESRGNVVNPHESYNVGVELKGEASAFLALLAKVFALLPEECSSWFPSSYLRNFRCFLFLINSSAS</sequence>
<dbReference type="AlphaFoldDB" id="A0A8H7SSG0"/>
<feature type="region of interest" description="Disordered" evidence="1">
    <location>
        <begin position="1"/>
        <end position="28"/>
    </location>
</feature>
<evidence type="ECO:0000256" key="1">
    <source>
        <dbReference type="SAM" id="MobiDB-lite"/>
    </source>
</evidence>
<organism evidence="2 3">
    <name type="scientific">Thamnidium elegans</name>
    <dbReference type="NCBI Taxonomy" id="101142"/>
    <lineage>
        <taxon>Eukaryota</taxon>
        <taxon>Fungi</taxon>
        <taxon>Fungi incertae sedis</taxon>
        <taxon>Mucoromycota</taxon>
        <taxon>Mucoromycotina</taxon>
        <taxon>Mucoromycetes</taxon>
        <taxon>Mucorales</taxon>
        <taxon>Mucorineae</taxon>
        <taxon>Mucoraceae</taxon>
        <taxon>Thamnidium</taxon>
    </lineage>
</organism>